<organism evidence="2 3">
    <name type="scientific">Aeromicrobium marinum DSM 15272</name>
    <dbReference type="NCBI Taxonomy" id="585531"/>
    <lineage>
        <taxon>Bacteria</taxon>
        <taxon>Bacillati</taxon>
        <taxon>Actinomycetota</taxon>
        <taxon>Actinomycetes</taxon>
        <taxon>Propionibacteriales</taxon>
        <taxon>Nocardioidaceae</taxon>
        <taxon>Aeromicrobium</taxon>
    </lineage>
</organism>
<keyword evidence="3" id="KW-1185">Reference proteome</keyword>
<evidence type="ECO:0000313" key="3">
    <source>
        <dbReference type="Proteomes" id="UP000003111"/>
    </source>
</evidence>
<feature type="transmembrane region" description="Helical" evidence="1">
    <location>
        <begin position="603"/>
        <end position="622"/>
    </location>
</feature>
<dbReference type="EMBL" id="ACLF03000003">
    <property type="protein sequence ID" value="EFQ84010.1"/>
    <property type="molecule type" value="Genomic_DNA"/>
</dbReference>
<evidence type="ECO:0000256" key="1">
    <source>
        <dbReference type="SAM" id="Phobius"/>
    </source>
</evidence>
<dbReference type="Proteomes" id="UP000003111">
    <property type="component" value="Unassembled WGS sequence"/>
</dbReference>
<keyword evidence="1" id="KW-1133">Transmembrane helix</keyword>
<dbReference type="PROSITE" id="PS51257">
    <property type="entry name" value="PROKAR_LIPOPROTEIN"/>
    <property type="match status" value="1"/>
</dbReference>
<dbReference type="OrthoDB" id="5240561at2"/>
<keyword evidence="1" id="KW-0472">Membrane</keyword>
<gene>
    <name evidence="2" type="ORF">HMPREF0063_10726</name>
</gene>
<protein>
    <submittedName>
        <fullName evidence="2">Uncharacterized protein</fullName>
    </submittedName>
</protein>
<name>E2S9T6_9ACTN</name>
<dbReference type="eggNOG" id="ENOG5033GW7">
    <property type="taxonomic scope" value="Bacteria"/>
</dbReference>
<dbReference type="STRING" id="585531.HMPREF0063_10726"/>
<reference evidence="2" key="1">
    <citation type="submission" date="2010-08" db="EMBL/GenBank/DDBJ databases">
        <authorList>
            <person name="Muzny D."/>
            <person name="Qin X."/>
            <person name="Buhay C."/>
            <person name="Dugan-Rocha S."/>
            <person name="Ding Y."/>
            <person name="Chen G."/>
            <person name="Hawes A."/>
            <person name="Holder M."/>
            <person name="Jhangiani S."/>
            <person name="Johnson A."/>
            <person name="Khan Z."/>
            <person name="Li Z."/>
            <person name="Liu W."/>
            <person name="Liu X."/>
            <person name="Perez L."/>
            <person name="Shen H."/>
            <person name="Wang Q."/>
            <person name="Watt J."/>
            <person name="Xi L."/>
            <person name="Xin Y."/>
            <person name="Zhou J."/>
            <person name="Deng J."/>
            <person name="Jiang H."/>
            <person name="Liu Y."/>
            <person name="Qu J."/>
            <person name="Song X.-Z."/>
            <person name="Zhang L."/>
            <person name="Villasana D."/>
            <person name="Johnson A."/>
            <person name="Liu J."/>
            <person name="Liyanage D."/>
            <person name="Lorensuhewa L."/>
            <person name="Robinson T."/>
            <person name="Song A."/>
            <person name="Song B.-B."/>
            <person name="Dinh H."/>
            <person name="Thornton R."/>
            <person name="Coyle M."/>
            <person name="Francisco L."/>
            <person name="Jackson L."/>
            <person name="Javaid M."/>
            <person name="Korchina V."/>
            <person name="Kovar C."/>
            <person name="Mata R."/>
            <person name="Mathew T."/>
            <person name="Ngo R."/>
            <person name="Nguyen L."/>
            <person name="Nguyen N."/>
            <person name="Okwuonu G."/>
            <person name="Ongeri F."/>
            <person name="Pham C."/>
            <person name="Simmons D."/>
            <person name="Wilczek-Boney K."/>
            <person name="Hale W."/>
            <person name="Jakkamsetti A."/>
            <person name="Pham P."/>
            <person name="Ruth R."/>
            <person name="San Lucas F."/>
            <person name="Warren J."/>
            <person name="Zhang J."/>
            <person name="Zhao Z."/>
            <person name="Zhou C."/>
            <person name="Zhu D."/>
            <person name="Lee S."/>
            <person name="Bess C."/>
            <person name="Blankenburg K."/>
            <person name="Forbes L."/>
            <person name="Fu Q."/>
            <person name="Gubbala S."/>
            <person name="Hirani K."/>
            <person name="Jayaseelan J.C."/>
            <person name="Lara F."/>
            <person name="Munidasa M."/>
            <person name="Palculict T."/>
            <person name="Patil S."/>
            <person name="Pu L.-L."/>
            <person name="Saada N."/>
            <person name="Tang L."/>
            <person name="Weissenberger G."/>
            <person name="Zhu Y."/>
            <person name="Hemphill L."/>
            <person name="Shang Y."/>
            <person name="Youmans B."/>
            <person name="Ayvaz T."/>
            <person name="Ross M."/>
            <person name="Santibanez J."/>
            <person name="Aqrawi P."/>
            <person name="Gross S."/>
            <person name="Joshi V."/>
            <person name="Fowler G."/>
            <person name="Nazareth L."/>
            <person name="Reid J."/>
            <person name="Worley K."/>
            <person name="Petrosino J."/>
            <person name="Highlander S."/>
            <person name="Gibbs R."/>
        </authorList>
    </citation>
    <scope>NUCLEOTIDE SEQUENCE [LARGE SCALE GENOMIC DNA]</scope>
    <source>
        <strain evidence="2">DSM 15272</strain>
    </source>
</reference>
<accession>E2S9T6</accession>
<dbReference type="RefSeq" id="WP_007077748.1">
    <property type="nucleotide sequence ID" value="NZ_CM001024.1"/>
</dbReference>
<comment type="caution">
    <text evidence="2">The sequence shown here is derived from an EMBL/GenBank/DDBJ whole genome shotgun (WGS) entry which is preliminary data.</text>
</comment>
<proteinExistence type="predicted"/>
<dbReference type="HOGENOM" id="CLU_435928_0_0_11"/>
<sequence length="627" mass="64380">MRPADPSRASRTLSTHLAVCLVLAGLVLAVSCLPAAGQAHPAGAGLERGTNVWYGHVLGGEGERWYCGDPSAGGRFLREPFHEPGTGYGTVQHTTEWTPASDGGRPMAPEAVRTMAHLLATHAATDDDHTAAAAAWAIRTLSVSGGGTGDPTPAGDDLAAAGQAMIDDSTARRGPYVVTPVLEVGPSGTTATVTDYTARSKSTGVAVGGAPTLVVEGPAVFASTGTTTTVGDGSPVDLVSTGTGPVRVVATVTGLPSDRLAFRVPADPSFQRMLVAGQVVDVTGAATGEVRGFDDAAVTLTSTMLLEGSTPQFPVSGDDPAAVFAAAVQPGARVVDALWLDGALWREDLSVGFTGTVTAELVRLPPADGAGAAQDPPVVATVTVEVDTTDDVHWESTADGGRRTRRDAPYLTPAVTIPADARPGERFSWRLGVPEWSDVTHFGVARQPAVVVDAGVVTETTTIDRGRPRFTTQVSSSTVTLGESVSDHIAVAGLWSGIDGHGRPAAVEVVWAVHGPYPRRPDLTETCDQALLAGRGSIIVHGDGEIETPAFTPAAPGWYTFVTTSVQTDQNHAATTPCGEPAETFRVDAPVAAALPHVGASEMVGWLAVASCGCFGAGALLLRVGRQ</sequence>
<keyword evidence="1" id="KW-0812">Transmembrane</keyword>
<dbReference type="AlphaFoldDB" id="E2S9T6"/>
<evidence type="ECO:0000313" key="2">
    <source>
        <dbReference type="EMBL" id="EFQ84010.1"/>
    </source>
</evidence>